<sequence>MRSRVRAGDPAAFARLFDGGGTRDRSRTGRGWTPDGVPFAFVETKAVLERGVVDGIGQVPGGR</sequence>
<organism evidence="1 2">
    <name type="scientific">Saccharopolyspora elongata</name>
    <dbReference type="NCBI Taxonomy" id="2530387"/>
    <lineage>
        <taxon>Bacteria</taxon>
        <taxon>Bacillati</taxon>
        <taxon>Actinomycetota</taxon>
        <taxon>Actinomycetes</taxon>
        <taxon>Pseudonocardiales</taxon>
        <taxon>Pseudonocardiaceae</taxon>
        <taxon>Saccharopolyspora</taxon>
    </lineage>
</organism>
<dbReference type="Proteomes" id="UP000294947">
    <property type="component" value="Unassembled WGS sequence"/>
</dbReference>
<evidence type="ECO:0000313" key="1">
    <source>
        <dbReference type="EMBL" id="TDD43609.1"/>
    </source>
</evidence>
<keyword evidence="2" id="KW-1185">Reference proteome</keyword>
<reference evidence="1 2" key="1">
    <citation type="submission" date="2019-03" db="EMBL/GenBank/DDBJ databases">
        <title>Draft genome sequences of novel Actinobacteria.</title>
        <authorList>
            <person name="Sahin N."/>
            <person name="Ay H."/>
            <person name="Saygin H."/>
        </authorList>
    </citation>
    <scope>NUCLEOTIDE SEQUENCE [LARGE SCALE GENOMIC DNA]</scope>
    <source>
        <strain evidence="1 2">7K502</strain>
    </source>
</reference>
<dbReference type="AlphaFoldDB" id="A0A4R4YI18"/>
<name>A0A4R4YI18_9PSEU</name>
<protein>
    <submittedName>
        <fullName evidence="1">Uncharacterized protein</fullName>
    </submittedName>
</protein>
<comment type="caution">
    <text evidence="1">The sequence shown here is derived from an EMBL/GenBank/DDBJ whole genome shotgun (WGS) entry which is preliminary data.</text>
</comment>
<gene>
    <name evidence="1" type="ORF">E1288_26115</name>
</gene>
<dbReference type="RefSeq" id="WP_132489484.1">
    <property type="nucleotide sequence ID" value="NZ_SMKW01000038.1"/>
</dbReference>
<dbReference type="EMBL" id="SMKW01000038">
    <property type="protein sequence ID" value="TDD43609.1"/>
    <property type="molecule type" value="Genomic_DNA"/>
</dbReference>
<accession>A0A4R4YI18</accession>
<proteinExistence type="predicted"/>
<evidence type="ECO:0000313" key="2">
    <source>
        <dbReference type="Proteomes" id="UP000294947"/>
    </source>
</evidence>